<accession>A0A084XWD2</accession>
<feature type="signal peptide" evidence="2">
    <location>
        <begin position="1"/>
        <end position="21"/>
    </location>
</feature>
<comment type="caution">
    <text evidence="3">The sequence shown here is derived from an EMBL/GenBank/DDBJ whole genome shotgun (WGS) entry which is preliminary data.</text>
</comment>
<gene>
    <name evidence="3" type="ORF">CAPSK01_003714</name>
</gene>
<dbReference type="EMBL" id="JDSS02000037">
    <property type="protein sequence ID" value="KFB66776.1"/>
    <property type="molecule type" value="Genomic_DNA"/>
</dbReference>
<dbReference type="STRING" id="1457154.CAPSK01_003714"/>
<reference evidence="3 4" key="1">
    <citation type="submission" date="2014-07" db="EMBL/GenBank/DDBJ databases">
        <title>Expanding our view of genomic diversity in Candidatus Accumulibacter clades.</title>
        <authorList>
            <person name="Skennerton C.T."/>
            <person name="Barr J.J."/>
            <person name="Slater F.R."/>
            <person name="Bond P.L."/>
            <person name="Tyson G.W."/>
        </authorList>
    </citation>
    <scope>NUCLEOTIDE SEQUENCE [LARGE SCALE GENOMIC DNA]</scope>
    <source>
        <strain evidence="4">SK-01</strain>
    </source>
</reference>
<dbReference type="Proteomes" id="UP000019812">
    <property type="component" value="Unassembled WGS sequence"/>
</dbReference>
<dbReference type="AlphaFoldDB" id="A0A084XWD2"/>
<keyword evidence="2" id="KW-0732">Signal</keyword>
<evidence type="ECO:0000313" key="4">
    <source>
        <dbReference type="Proteomes" id="UP000019812"/>
    </source>
</evidence>
<evidence type="ECO:0000313" key="3">
    <source>
        <dbReference type="EMBL" id="KFB66776.1"/>
    </source>
</evidence>
<organism evidence="3 4">
    <name type="scientific">Candidatus Accumulibacter vicinus</name>
    <dbReference type="NCBI Taxonomy" id="2954382"/>
    <lineage>
        <taxon>Bacteria</taxon>
        <taxon>Pseudomonadati</taxon>
        <taxon>Pseudomonadota</taxon>
        <taxon>Betaproteobacteria</taxon>
        <taxon>Candidatus Accumulibacter</taxon>
    </lineage>
</organism>
<evidence type="ECO:0000256" key="1">
    <source>
        <dbReference type="SAM" id="MobiDB-lite"/>
    </source>
</evidence>
<sequence precursor="true">MKKRTAAIFTAGALLNATALAVPISLPAGPIYLRFSTQEQFSKNNDINNSVNPAAVIGPPTGNWGIVGITSIERGAVLPPTGSDIAGGGATIFSDGQNGGQQILGTFYQILNNAGGPPDTATGGNLDLYYWTTNNQNITAPLVATDLVKRGAGGSYSGTPESAYLGFTCAPNTLGCTFLARFNFMAGADLSSQTNTIFTAAGLSDAYLSVDTTVLGAWTNLFNSDFFTLNPANQSCGAAAVLCTSPNDLRVDTALTRATGWDVVNTDIIGFLIEPLGVHDRAREEGADHEVQSRPVGTEGADGQPDQRHMPVSGPRKFGQGDKW</sequence>
<feature type="region of interest" description="Disordered" evidence="1">
    <location>
        <begin position="284"/>
        <end position="324"/>
    </location>
</feature>
<proteinExistence type="predicted"/>
<protein>
    <submittedName>
        <fullName evidence="3">Uncharacterized protein</fullName>
    </submittedName>
</protein>
<name>A0A084XWD2_9PROT</name>
<feature type="chain" id="PRO_5001785516" evidence="2">
    <location>
        <begin position="22"/>
        <end position="324"/>
    </location>
</feature>
<evidence type="ECO:0000256" key="2">
    <source>
        <dbReference type="SAM" id="SignalP"/>
    </source>
</evidence>